<dbReference type="EMBL" id="JACHNE010000001">
    <property type="protein sequence ID" value="MBB5799897.1"/>
    <property type="molecule type" value="Genomic_DNA"/>
</dbReference>
<proteinExistence type="predicted"/>
<protein>
    <submittedName>
        <fullName evidence="1">Uncharacterized protein</fullName>
    </submittedName>
</protein>
<dbReference type="AlphaFoldDB" id="A0A7W9HCT3"/>
<reference evidence="1 2" key="1">
    <citation type="submission" date="2020-08" db="EMBL/GenBank/DDBJ databases">
        <title>Sequencing the genomes of 1000 actinobacteria strains.</title>
        <authorList>
            <person name="Klenk H.-P."/>
        </authorList>
    </citation>
    <scope>NUCLEOTIDE SEQUENCE [LARGE SCALE GENOMIC DNA]</scope>
    <source>
        <strain evidence="1 2">DSM 40084</strain>
    </source>
</reference>
<evidence type="ECO:0000313" key="1">
    <source>
        <dbReference type="EMBL" id="MBB5799897.1"/>
    </source>
</evidence>
<evidence type="ECO:0000313" key="2">
    <source>
        <dbReference type="Proteomes" id="UP000590647"/>
    </source>
</evidence>
<keyword evidence="2" id="KW-1185">Reference proteome</keyword>
<dbReference type="RefSeq" id="WP_311772182.1">
    <property type="nucleotide sequence ID" value="NZ_JACHNE010000001.1"/>
</dbReference>
<dbReference type="Proteomes" id="UP000590647">
    <property type="component" value="Unassembled WGS sequence"/>
</dbReference>
<organism evidence="1 2">
    <name type="scientific">Streptomyces caelestis</name>
    <dbReference type="NCBI Taxonomy" id="36816"/>
    <lineage>
        <taxon>Bacteria</taxon>
        <taxon>Bacillati</taxon>
        <taxon>Actinomycetota</taxon>
        <taxon>Actinomycetes</taxon>
        <taxon>Kitasatosporales</taxon>
        <taxon>Streptomycetaceae</taxon>
        <taxon>Streptomyces</taxon>
    </lineage>
</organism>
<gene>
    <name evidence="1" type="ORF">HDA41_007861</name>
</gene>
<accession>A0A7W9HCT3</accession>
<sequence>MAEARRHLAAVETALAGAPLEAGALGELRSLPGFLVRREL</sequence>
<comment type="caution">
    <text evidence="1">The sequence shown here is derived from an EMBL/GenBank/DDBJ whole genome shotgun (WGS) entry which is preliminary data.</text>
</comment>
<name>A0A7W9HCT3_9ACTN</name>